<dbReference type="InterPro" id="IPR036770">
    <property type="entry name" value="Ankyrin_rpt-contain_sf"/>
</dbReference>
<feature type="compositionally biased region" description="Low complexity" evidence="4">
    <location>
        <begin position="171"/>
        <end position="213"/>
    </location>
</feature>
<dbReference type="AlphaFoldDB" id="A0A2J6PYU6"/>
<dbReference type="PROSITE" id="PS50297">
    <property type="entry name" value="ANK_REP_REGION"/>
    <property type="match status" value="1"/>
</dbReference>
<organism evidence="5 6">
    <name type="scientific">Hyaloscypha hepaticicola</name>
    <dbReference type="NCBI Taxonomy" id="2082293"/>
    <lineage>
        <taxon>Eukaryota</taxon>
        <taxon>Fungi</taxon>
        <taxon>Dikarya</taxon>
        <taxon>Ascomycota</taxon>
        <taxon>Pezizomycotina</taxon>
        <taxon>Leotiomycetes</taxon>
        <taxon>Helotiales</taxon>
        <taxon>Hyaloscyphaceae</taxon>
        <taxon>Hyaloscypha</taxon>
    </lineage>
</organism>
<keyword evidence="1" id="KW-0677">Repeat</keyword>
<gene>
    <name evidence="5" type="ORF">NA56DRAFT_205434</name>
</gene>
<evidence type="ECO:0000256" key="4">
    <source>
        <dbReference type="SAM" id="MobiDB-lite"/>
    </source>
</evidence>
<dbReference type="PANTHER" id="PTHR24198:SF165">
    <property type="entry name" value="ANKYRIN REPEAT-CONTAINING PROTEIN-RELATED"/>
    <property type="match status" value="1"/>
</dbReference>
<sequence>MYRLSTGITMQPLSQALSRVGASQRHHKSKAVDTPQQCQTKEVDTSQQWTSPISGPSNDTPISNEPQASDNGPSGERKLSVHKSARKVDDSVPDTRQSLGRGNEPDGQQPQLPAKLGHDTTPVVSTDLQDELSAGVVDETTTVARSSIASNAGGGEARSESTASEVFSHQSSRPSTNNTSRSSANPSASNQKTSSSQASSAASSSQNSGTLSAKSEAGTVTSTLISQIDRDLATASSFAVPAPIAVRSQSSGLSRVSYLTDAGNTKESLTTRLKWKLFHCKTDARYADSFGDSLPQLDGIKQWQLSTIAKEKWVKIVKPAIELTMQSNHTAIYGNQLEVRRPRLECTMIGKSAYQANPLIRITHRQKSVALGLAKLVEKLDPVKQSGFWVTHRQTQYFRTSWIISGLSTDPIQSKIALFPVCGVQLVVAANEKCSTIAAVVDADGRRYALTVSHVFENVETDRTKEEEIDNYPNSDTDGSEASALEYDEEEFQAWLGSEDSFELGDDQSPTSAFIMASDFSQPPMPGKEASKALMNRHLTTDTGPKWSSLDPQLDWALVELGEYEYQATNESLTPLRTSKSGGILTRVSLRPPIPNRDFVVVTRRGNLPAVGCESASTNEWAIQLKHGEFELGDSGSLIVDAEDDCVYGVLISGDPLFGNGYIAPAISIQDDLQRTLRADLQYGQEVRHLWPNRQFDVPILSEQYKMLPSKFKALLDAARVGDFRAISRISDSGATQPDQEMDQKKPLVEAAKRYMALTPIADVVHANSSTDEDKADKPVFQLAEFYRQAAWNGFRGEEANLDAKLSSLRTLLARGADPKDSANIEGTALHQAAEDGNLEIVKVLVAHLDDTAFINLKRHNCWSPLQLAVREGHEDVVYFLIATGADTKALNGCEDGRQDALLQLAASQGKSSVVQILLDYDIVSTTSNGRFGGPLRAAAVSASRLYNKEISRIEQNGQIDILGTESVGELLAQQEAKDELRAIMKRRHRIIMQRFYQPGADASLAGVEQGLGAASVVLRSVADFLTEYGFSGFSHNVTIPYTTIQSWGLTVFELLFANEASQTFKTFLASNEDLEQAFFVAAQEGPSLLVEVLDNVLKSRLAPAPMREKRSKALCIASSASEKSTIMLLLRNGVDVGFKDTDGWTALQEGVGSKRQ</sequence>
<dbReference type="SUPFAM" id="SSF48403">
    <property type="entry name" value="Ankyrin repeat"/>
    <property type="match status" value="1"/>
</dbReference>
<evidence type="ECO:0000256" key="1">
    <source>
        <dbReference type="ARBA" id="ARBA00022737"/>
    </source>
</evidence>
<keyword evidence="6" id="KW-1185">Reference proteome</keyword>
<feature type="region of interest" description="Disordered" evidence="4">
    <location>
        <begin position="147"/>
        <end position="216"/>
    </location>
</feature>
<dbReference type="SMART" id="SM00248">
    <property type="entry name" value="ANK"/>
    <property type="match status" value="4"/>
</dbReference>
<feature type="region of interest" description="Disordered" evidence="4">
    <location>
        <begin position="17"/>
        <end position="122"/>
    </location>
</feature>
<feature type="repeat" description="ANK" evidence="3">
    <location>
        <begin position="861"/>
        <end position="893"/>
    </location>
</feature>
<dbReference type="InterPro" id="IPR002110">
    <property type="entry name" value="Ankyrin_rpt"/>
</dbReference>
<evidence type="ECO:0000256" key="3">
    <source>
        <dbReference type="PROSITE-ProRule" id="PRU00023"/>
    </source>
</evidence>
<dbReference type="EMBL" id="KZ613490">
    <property type="protein sequence ID" value="PMD19191.1"/>
    <property type="molecule type" value="Genomic_DNA"/>
</dbReference>
<evidence type="ECO:0000313" key="6">
    <source>
        <dbReference type="Proteomes" id="UP000235672"/>
    </source>
</evidence>
<dbReference type="Proteomes" id="UP000235672">
    <property type="component" value="Unassembled WGS sequence"/>
</dbReference>
<feature type="compositionally biased region" description="Polar residues" evidence="4">
    <location>
        <begin position="94"/>
        <end position="111"/>
    </location>
</feature>
<dbReference type="Pfam" id="PF12796">
    <property type="entry name" value="Ank_2"/>
    <property type="match status" value="1"/>
</dbReference>
<feature type="compositionally biased region" description="Polar residues" evidence="4">
    <location>
        <begin position="160"/>
        <end position="170"/>
    </location>
</feature>
<dbReference type="STRING" id="1745343.A0A2J6PYU6"/>
<proteinExistence type="predicted"/>
<keyword evidence="2 3" id="KW-0040">ANK repeat</keyword>
<accession>A0A2J6PYU6</accession>
<dbReference type="Gene3D" id="1.25.40.20">
    <property type="entry name" value="Ankyrin repeat-containing domain"/>
    <property type="match status" value="2"/>
</dbReference>
<protein>
    <submittedName>
        <fullName evidence="5">Ankyrin</fullName>
    </submittedName>
</protein>
<evidence type="ECO:0000313" key="5">
    <source>
        <dbReference type="EMBL" id="PMD19191.1"/>
    </source>
</evidence>
<evidence type="ECO:0000256" key="2">
    <source>
        <dbReference type="ARBA" id="ARBA00023043"/>
    </source>
</evidence>
<name>A0A2J6PYU6_9HELO</name>
<dbReference type="PROSITE" id="PS50088">
    <property type="entry name" value="ANK_REPEAT"/>
    <property type="match status" value="1"/>
</dbReference>
<dbReference type="OrthoDB" id="7464126at2759"/>
<dbReference type="PANTHER" id="PTHR24198">
    <property type="entry name" value="ANKYRIN REPEAT AND PROTEIN KINASE DOMAIN-CONTAINING PROTEIN"/>
    <property type="match status" value="1"/>
</dbReference>
<reference evidence="5 6" key="1">
    <citation type="submission" date="2016-05" db="EMBL/GenBank/DDBJ databases">
        <title>A degradative enzymes factory behind the ericoid mycorrhizal symbiosis.</title>
        <authorList>
            <consortium name="DOE Joint Genome Institute"/>
            <person name="Martino E."/>
            <person name="Morin E."/>
            <person name="Grelet G."/>
            <person name="Kuo A."/>
            <person name="Kohler A."/>
            <person name="Daghino S."/>
            <person name="Barry K."/>
            <person name="Choi C."/>
            <person name="Cichocki N."/>
            <person name="Clum A."/>
            <person name="Copeland A."/>
            <person name="Hainaut M."/>
            <person name="Haridas S."/>
            <person name="Labutti K."/>
            <person name="Lindquist E."/>
            <person name="Lipzen A."/>
            <person name="Khouja H.-R."/>
            <person name="Murat C."/>
            <person name="Ohm R."/>
            <person name="Olson A."/>
            <person name="Spatafora J."/>
            <person name="Veneault-Fourrey C."/>
            <person name="Henrissat B."/>
            <person name="Grigoriev I."/>
            <person name="Martin F."/>
            <person name="Perotto S."/>
        </authorList>
    </citation>
    <scope>NUCLEOTIDE SEQUENCE [LARGE SCALE GENOMIC DNA]</scope>
    <source>
        <strain evidence="5 6">UAMH 7357</strain>
    </source>
</reference>
<feature type="compositionally biased region" description="Polar residues" evidence="4">
    <location>
        <begin position="34"/>
        <end position="72"/>
    </location>
</feature>